<proteinExistence type="predicted"/>
<evidence type="ECO:0000313" key="2">
    <source>
        <dbReference type="Proteomes" id="UP000499080"/>
    </source>
</evidence>
<protein>
    <submittedName>
        <fullName evidence="1">Uncharacterized protein</fullName>
    </submittedName>
</protein>
<dbReference type="Proteomes" id="UP000499080">
    <property type="component" value="Unassembled WGS sequence"/>
</dbReference>
<organism evidence="1 2">
    <name type="scientific">Araneus ventricosus</name>
    <name type="common">Orbweaver spider</name>
    <name type="synonym">Epeira ventricosa</name>
    <dbReference type="NCBI Taxonomy" id="182803"/>
    <lineage>
        <taxon>Eukaryota</taxon>
        <taxon>Metazoa</taxon>
        <taxon>Ecdysozoa</taxon>
        <taxon>Arthropoda</taxon>
        <taxon>Chelicerata</taxon>
        <taxon>Arachnida</taxon>
        <taxon>Araneae</taxon>
        <taxon>Araneomorphae</taxon>
        <taxon>Entelegynae</taxon>
        <taxon>Araneoidea</taxon>
        <taxon>Araneidae</taxon>
        <taxon>Araneus</taxon>
    </lineage>
</organism>
<evidence type="ECO:0000313" key="1">
    <source>
        <dbReference type="EMBL" id="GBM82629.1"/>
    </source>
</evidence>
<keyword evidence="2" id="KW-1185">Reference proteome</keyword>
<comment type="caution">
    <text evidence="1">The sequence shown here is derived from an EMBL/GenBank/DDBJ whole genome shotgun (WGS) entry which is preliminary data.</text>
</comment>
<dbReference type="AlphaFoldDB" id="A0A4Y2IZC9"/>
<feature type="non-terminal residue" evidence="1">
    <location>
        <position position="1"/>
    </location>
</feature>
<name>A0A4Y2IZC9_ARAVE</name>
<sequence length="61" mass="7170">TKPPKTGFAPLNSMKQGEFWKNREKEKVRRAEECHCAHFRVEFHCVKHGREESGKVRCKDA</sequence>
<accession>A0A4Y2IZC9</accession>
<gene>
    <name evidence="1" type="ORF">AVEN_77433_1</name>
</gene>
<reference evidence="1 2" key="1">
    <citation type="journal article" date="2019" name="Sci. Rep.">
        <title>Orb-weaving spider Araneus ventricosus genome elucidates the spidroin gene catalogue.</title>
        <authorList>
            <person name="Kono N."/>
            <person name="Nakamura H."/>
            <person name="Ohtoshi R."/>
            <person name="Moran D.A.P."/>
            <person name="Shinohara A."/>
            <person name="Yoshida Y."/>
            <person name="Fujiwara M."/>
            <person name="Mori M."/>
            <person name="Tomita M."/>
            <person name="Arakawa K."/>
        </authorList>
    </citation>
    <scope>NUCLEOTIDE SEQUENCE [LARGE SCALE GENOMIC DNA]</scope>
</reference>
<dbReference type="EMBL" id="BGPR01265029">
    <property type="protein sequence ID" value="GBM82629.1"/>
    <property type="molecule type" value="Genomic_DNA"/>
</dbReference>